<keyword evidence="3" id="KW-1185">Reference proteome</keyword>
<accession>A0A1Z4LNP5</accession>
<keyword evidence="1" id="KW-1133">Transmembrane helix</keyword>
<dbReference type="AlphaFoldDB" id="A0A1Z4LNP5"/>
<keyword evidence="1" id="KW-0472">Membrane</keyword>
<proteinExistence type="predicted"/>
<dbReference type="Proteomes" id="UP000218418">
    <property type="component" value="Chromosome"/>
</dbReference>
<evidence type="ECO:0000313" key="3">
    <source>
        <dbReference type="Proteomes" id="UP000218418"/>
    </source>
</evidence>
<organism evidence="2 3">
    <name type="scientific">Calothrix parasitica NIES-267</name>
    <dbReference type="NCBI Taxonomy" id="1973488"/>
    <lineage>
        <taxon>Bacteria</taxon>
        <taxon>Bacillati</taxon>
        <taxon>Cyanobacteriota</taxon>
        <taxon>Cyanophyceae</taxon>
        <taxon>Nostocales</taxon>
        <taxon>Calotrichaceae</taxon>
        <taxon>Calothrix</taxon>
    </lineage>
</organism>
<keyword evidence="1" id="KW-0812">Transmembrane</keyword>
<name>A0A1Z4LNP5_9CYAN</name>
<gene>
    <name evidence="2" type="ORF">NIES267_23470</name>
</gene>
<evidence type="ECO:0008006" key="4">
    <source>
        <dbReference type="Google" id="ProtNLM"/>
    </source>
</evidence>
<feature type="transmembrane region" description="Helical" evidence="1">
    <location>
        <begin position="12"/>
        <end position="29"/>
    </location>
</feature>
<sequence>MNIYRHINLKHLLLFCLGLFFAVVCYLIVNVNISKNMTIRKINYQGWEDSYILSNSQVEAVIVPAIGRIMQFRFQGGENAFWEDSQIYGKVPNPKSEEWDNFGGDKTWPAPQSEWESITKISWPPPDTFDSVPLKVEVQENELTLISEVDPFYGIRFYRQIALEPNQPIMKITTTFEKVEGDSQQVSVWTITQFNEPVSVFAAIPQNSIFPQGYNKQSDDLPANLKVQNGILSLTRDEDKAHKIGSDASTLLWVGEKTAVRMDSPRIDKAIYPDNNSSSEIYTNYNPKTYVELEFLGPLQTLEVGGKIDLTVTYTLIKTTSGNIEEEARKILGR</sequence>
<reference evidence="2 3" key="1">
    <citation type="submission" date="2017-06" db="EMBL/GenBank/DDBJ databases">
        <title>Genome sequencing of cyanobaciteial culture collection at National Institute for Environmental Studies (NIES).</title>
        <authorList>
            <person name="Hirose Y."/>
            <person name="Shimura Y."/>
            <person name="Fujisawa T."/>
            <person name="Nakamura Y."/>
            <person name="Kawachi M."/>
        </authorList>
    </citation>
    <scope>NUCLEOTIDE SEQUENCE [LARGE SCALE GENOMIC DNA]</scope>
    <source>
        <strain evidence="2 3">NIES-267</strain>
    </source>
</reference>
<evidence type="ECO:0000256" key="1">
    <source>
        <dbReference type="SAM" id="Phobius"/>
    </source>
</evidence>
<evidence type="ECO:0000313" key="2">
    <source>
        <dbReference type="EMBL" id="BAY82862.1"/>
    </source>
</evidence>
<dbReference type="EMBL" id="AP018227">
    <property type="protein sequence ID" value="BAY82862.1"/>
    <property type="molecule type" value="Genomic_DNA"/>
</dbReference>
<protein>
    <recommendedName>
        <fullName evidence="4">DUF4380 domain-containing protein</fullName>
    </recommendedName>
</protein>